<dbReference type="Proteomes" id="UP000799441">
    <property type="component" value="Unassembled WGS sequence"/>
</dbReference>
<evidence type="ECO:0000256" key="1">
    <source>
        <dbReference type="ARBA" id="ARBA00005495"/>
    </source>
</evidence>
<keyword evidence="2" id="KW-0479">Metal-binding</keyword>
<proteinExistence type="inferred from homology"/>
<keyword evidence="6" id="KW-1185">Reference proteome</keyword>
<evidence type="ECO:0000259" key="4">
    <source>
        <dbReference type="Pfam" id="PF04828"/>
    </source>
</evidence>
<evidence type="ECO:0000256" key="2">
    <source>
        <dbReference type="ARBA" id="ARBA00022723"/>
    </source>
</evidence>
<gene>
    <name evidence="5" type="ORF">K431DRAFT_323732</name>
</gene>
<dbReference type="GO" id="GO:0046872">
    <property type="term" value="F:metal ion binding"/>
    <property type="evidence" value="ECO:0007669"/>
    <property type="project" value="UniProtKB-KW"/>
</dbReference>
<dbReference type="EMBL" id="MU003869">
    <property type="protein sequence ID" value="KAF2716565.1"/>
    <property type="molecule type" value="Genomic_DNA"/>
</dbReference>
<dbReference type="SUPFAM" id="SSF51316">
    <property type="entry name" value="Mss4-like"/>
    <property type="match status" value="1"/>
</dbReference>
<protein>
    <recommendedName>
        <fullName evidence="4">CENP-V/GFA domain-containing protein</fullName>
    </recommendedName>
</protein>
<comment type="similarity">
    <text evidence="1">Belongs to the Gfa family.</text>
</comment>
<sequence length="114" mass="12003">MLEGDCLCDTVRINSFGTAQGKITGSTYSTNVIVPGNGFSVTKGKLKEFSEKADSGKTIVSYSCSDSKALSDVSIIKVGMIDNASTLDNAKPVVELLAAQRVSWVHAITGAEQK</sequence>
<organism evidence="5 6">
    <name type="scientific">Polychaeton citri CBS 116435</name>
    <dbReference type="NCBI Taxonomy" id="1314669"/>
    <lineage>
        <taxon>Eukaryota</taxon>
        <taxon>Fungi</taxon>
        <taxon>Dikarya</taxon>
        <taxon>Ascomycota</taxon>
        <taxon>Pezizomycotina</taxon>
        <taxon>Dothideomycetes</taxon>
        <taxon>Dothideomycetidae</taxon>
        <taxon>Capnodiales</taxon>
        <taxon>Capnodiaceae</taxon>
        <taxon>Polychaeton</taxon>
    </lineage>
</organism>
<evidence type="ECO:0000313" key="6">
    <source>
        <dbReference type="Proteomes" id="UP000799441"/>
    </source>
</evidence>
<feature type="domain" description="CENP-V/GFA" evidence="4">
    <location>
        <begin position="2"/>
        <end position="95"/>
    </location>
</feature>
<evidence type="ECO:0000313" key="5">
    <source>
        <dbReference type="EMBL" id="KAF2716565.1"/>
    </source>
</evidence>
<reference evidence="5" key="1">
    <citation type="journal article" date="2020" name="Stud. Mycol.">
        <title>101 Dothideomycetes genomes: a test case for predicting lifestyles and emergence of pathogens.</title>
        <authorList>
            <person name="Haridas S."/>
            <person name="Albert R."/>
            <person name="Binder M."/>
            <person name="Bloem J."/>
            <person name="Labutti K."/>
            <person name="Salamov A."/>
            <person name="Andreopoulos B."/>
            <person name="Baker S."/>
            <person name="Barry K."/>
            <person name="Bills G."/>
            <person name="Bluhm B."/>
            <person name="Cannon C."/>
            <person name="Castanera R."/>
            <person name="Culley D."/>
            <person name="Daum C."/>
            <person name="Ezra D."/>
            <person name="Gonzalez J."/>
            <person name="Henrissat B."/>
            <person name="Kuo A."/>
            <person name="Liang C."/>
            <person name="Lipzen A."/>
            <person name="Lutzoni F."/>
            <person name="Magnuson J."/>
            <person name="Mondo S."/>
            <person name="Nolan M."/>
            <person name="Ohm R."/>
            <person name="Pangilinan J."/>
            <person name="Park H.-J."/>
            <person name="Ramirez L."/>
            <person name="Alfaro M."/>
            <person name="Sun H."/>
            <person name="Tritt A."/>
            <person name="Yoshinaga Y."/>
            <person name="Zwiers L.-H."/>
            <person name="Turgeon B."/>
            <person name="Goodwin S."/>
            <person name="Spatafora J."/>
            <person name="Crous P."/>
            <person name="Grigoriev I."/>
        </authorList>
    </citation>
    <scope>NUCLEOTIDE SEQUENCE</scope>
    <source>
        <strain evidence="5">CBS 116435</strain>
    </source>
</reference>
<dbReference type="Pfam" id="PF04828">
    <property type="entry name" value="GFA"/>
    <property type="match status" value="1"/>
</dbReference>
<dbReference type="GO" id="GO:0016846">
    <property type="term" value="F:carbon-sulfur lyase activity"/>
    <property type="evidence" value="ECO:0007669"/>
    <property type="project" value="InterPro"/>
</dbReference>
<dbReference type="OrthoDB" id="406544at2759"/>
<accession>A0A9P4UL46</accession>
<dbReference type="AlphaFoldDB" id="A0A9P4UL46"/>
<dbReference type="InterPro" id="IPR011057">
    <property type="entry name" value="Mss4-like_sf"/>
</dbReference>
<dbReference type="InterPro" id="IPR006913">
    <property type="entry name" value="CENP-V/GFA"/>
</dbReference>
<keyword evidence="3" id="KW-0862">Zinc</keyword>
<comment type="caution">
    <text evidence="5">The sequence shown here is derived from an EMBL/GenBank/DDBJ whole genome shotgun (WGS) entry which is preliminary data.</text>
</comment>
<name>A0A9P4UL46_9PEZI</name>
<evidence type="ECO:0000256" key="3">
    <source>
        <dbReference type="ARBA" id="ARBA00022833"/>
    </source>
</evidence>